<accession>A0A9N9TE79</accession>
<reference evidence="1" key="1">
    <citation type="submission" date="2022-01" db="EMBL/GenBank/DDBJ databases">
        <authorList>
            <person name="King R."/>
        </authorList>
    </citation>
    <scope>NUCLEOTIDE SEQUENCE</scope>
</reference>
<dbReference type="Gene3D" id="1.10.3050.10">
    <property type="entry name" value="borna disease virus nucleoprotein, domain 2"/>
    <property type="match status" value="1"/>
</dbReference>
<evidence type="ECO:0000313" key="1">
    <source>
        <dbReference type="EMBL" id="CAG9840806.1"/>
    </source>
</evidence>
<keyword evidence="2" id="KW-1185">Reference proteome</keyword>
<protein>
    <submittedName>
        <fullName evidence="1">Uncharacterized protein</fullName>
    </submittedName>
</protein>
<dbReference type="OrthoDB" id="10653780at2759"/>
<dbReference type="InterPro" id="IPR015970">
    <property type="entry name" value="P40_nucleoprot_sub2_BD-vir"/>
</dbReference>
<sequence length="316" mass="36172">MNALVVSHNMFADTPFIKDSRKIPEQIDEEDTISFYLNCILSLLPNEALKSKPLSVMLKLIQEKKAGTIGFLTVDGETIQNETSPDVWDSKKASKIVILGIYAVLAASKSGVRDYNATEISHYSAWLKTRYEPLMIKLGAASDIDIQQYAFDLNTVSLFWKKRLSLRAAILFPFISKDTPNSKNILFNSIRAYGQMVLSWTGMTTVKLANSFADSTDSHAHTLKTVRDDITRLQTAFSRKQERCKDLHYEIPFQWLMEGQDPNLEISKFPELAYCTLYYLKINVKGPWENFRGKIETRESRRLLEEKTRKTALLHI</sequence>
<dbReference type="AlphaFoldDB" id="A0A9N9TE79"/>
<name>A0A9N9TE79_DIABA</name>
<proteinExistence type="predicted"/>
<dbReference type="Proteomes" id="UP001153709">
    <property type="component" value="Chromosome 9"/>
</dbReference>
<organism evidence="1 2">
    <name type="scientific">Diabrotica balteata</name>
    <name type="common">Banded cucumber beetle</name>
    <dbReference type="NCBI Taxonomy" id="107213"/>
    <lineage>
        <taxon>Eukaryota</taxon>
        <taxon>Metazoa</taxon>
        <taxon>Ecdysozoa</taxon>
        <taxon>Arthropoda</taxon>
        <taxon>Hexapoda</taxon>
        <taxon>Insecta</taxon>
        <taxon>Pterygota</taxon>
        <taxon>Neoptera</taxon>
        <taxon>Endopterygota</taxon>
        <taxon>Coleoptera</taxon>
        <taxon>Polyphaga</taxon>
        <taxon>Cucujiformia</taxon>
        <taxon>Chrysomeloidea</taxon>
        <taxon>Chrysomelidae</taxon>
        <taxon>Galerucinae</taxon>
        <taxon>Diabroticina</taxon>
        <taxon>Diabroticites</taxon>
        <taxon>Diabrotica</taxon>
    </lineage>
</organism>
<gene>
    <name evidence="1" type="ORF">DIABBA_LOCUS13429</name>
</gene>
<evidence type="ECO:0000313" key="2">
    <source>
        <dbReference type="Proteomes" id="UP001153709"/>
    </source>
</evidence>
<dbReference type="EMBL" id="OU898284">
    <property type="protein sequence ID" value="CAG9840806.1"/>
    <property type="molecule type" value="Genomic_DNA"/>
</dbReference>